<feature type="compositionally biased region" description="Low complexity" evidence="1">
    <location>
        <begin position="410"/>
        <end position="427"/>
    </location>
</feature>
<feature type="compositionally biased region" description="Low complexity" evidence="1">
    <location>
        <begin position="375"/>
        <end position="386"/>
    </location>
</feature>
<organism evidence="2 3">
    <name type="scientific">Saxophila tyrrhenica</name>
    <dbReference type="NCBI Taxonomy" id="1690608"/>
    <lineage>
        <taxon>Eukaryota</taxon>
        <taxon>Fungi</taxon>
        <taxon>Dikarya</taxon>
        <taxon>Ascomycota</taxon>
        <taxon>Pezizomycotina</taxon>
        <taxon>Dothideomycetes</taxon>
        <taxon>Dothideomycetidae</taxon>
        <taxon>Mycosphaerellales</taxon>
        <taxon>Extremaceae</taxon>
        <taxon>Saxophila</taxon>
    </lineage>
</organism>
<keyword evidence="3" id="KW-1185">Reference proteome</keyword>
<dbReference type="Proteomes" id="UP001337655">
    <property type="component" value="Unassembled WGS sequence"/>
</dbReference>
<dbReference type="EMBL" id="JAVRRT010000010">
    <property type="protein sequence ID" value="KAK5168377.1"/>
    <property type="molecule type" value="Genomic_DNA"/>
</dbReference>
<evidence type="ECO:0000313" key="3">
    <source>
        <dbReference type="Proteomes" id="UP001337655"/>
    </source>
</evidence>
<feature type="compositionally biased region" description="Polar residues" evidence="1">
    <location>
        <begin position="285"/>
        <end position="297"/>
    </location>
</feature>
<dbReference type="AlphaFoldDB" id="A0AAV9P6D4"/>
<evidence type="ECO:0000256" key="1">
    <source>
        <dbReference type="SAM" id="MobiDB-lite"/>
    </source>
</evidence>
<dbReference type="GeneID" id="89928285"/>
<sequence>MANASLAAVPYCKPALCVPCYLGASVVPLSFPYTVRETVTVDVTPYASVLPNGRTSTWYSTATETLRVYNQSGSDAIFTDGVERTWVVEGSVTLTSPTTYAQYTDFFGAPAVPIGPYECAELSDISALTFPAATEAASLITALPAKASAHWVGDDVRPIPQQVLQYVGSLEDVLQQLDGEAPSSCDPFSVIDGFPSRPSVTTDAPCIITTTTCVTLNVSTLCETATSTQSPVEVTSLPATSQPPAASTVFHTPARALSFSTGPTIWAGDGAKKTKGTKNPEPEGTAQQIDKPSSTTRPGREPETKDPDLPTSKTPKETTADHTDGPQSPQSEGVTGQQPERTTNRPHSFLSEGVKGQQPERTTDAAGNPLPSQTGEESALLAGSAAQSGTPTTRTRDPVGGYIESGLHHGSPTTASESSSSGVAPATGDSSRMSQEGWTLGLVVVLGCLL</sequence>
<evidence type="ECO:0000313" key="2">
    <source>
        <dbReference type="EMBL" id="KAK5168377.1"/>
    </source>
</evidence>
<reference evidence="2 3" key="1">
    <citation type="submission" date="2023-08" db="EMBL/GenBank/DDBJ databases">
        <title>Black Yeasts Isolated from many extreme environments.</title>
        <authorList>
            <person name="Coleine C."/>
            <person name="Stajich J.E."/>
            <person name="Selbmann L."/>
        </authorList>
    </citation>
    <scope>NUCLEOTIDE SEQUENCE [LARGE SCALE GENOMIC DNA]</scope>
    <source>
        <strain evidence="2 3">CCFEE 5935</strain>
    </source>
</reference>
<proteinExistence type="predicted"/>
<comment type="caution">
    <text evidence="2">The sequence shown here is derived from an EMBL/GenBank/DDBJ whole genome shotgun (WGS) entry which is preliminary data.</text>
</comment>
<dbReference type="RefSeq" id="XP_064657987.1">
    <property type="nucleotide sequence ID" value="XM_064804186.1"/>
</dbReference>
<feature type="compositionally biased region" description="Polar residues" evidence="1">
    <location>
        <begin position="325"/>
        <end position="341"/>
    </location>
</feature>
<protein>
    <submittedName>
        <fullName evidence="2">Uncharacterized protein</fullName>
    </submittedName>
</protein>
<feature type="compositionally biased region" description="Basic and acidic residues" evidence="1">
    <location>
        <begin position="298"/>
        <end position="324"/>
    </location>
</feature>
<accession>A0AAV9P6D4</accession>
<feature type="region of interest" description="Disordered" evidence="1">
    <location>
        <begin position="260"/>
        <end position="436"/>
    </location>
</feature>
<name>A0AAV9P6D4_9PEZI</name>
<gene>
    <name evidence="2" type="ORF">LTR77_006947</name>
</gene>